<dbReference type="InterPro" id="IPR058637">
    <property type="entry name" value="YknX-like_C"/>
</dbReference>
<proteinExistence type="inferred from homology"/>
<sequence length="377" mass="40385">MKRRLVVGLVFILAVGLCGGLIWFNFFRDKMITQFFATMQPPAQTVSAAKVEAKTWTPAIGAIGTAKAANGVDLAVQVGGVVKEINFKPNERVPEGKVMVQLDDAVDRADLANVQAQVKLAEANFARSKALANRGITAEATLEQNEASLATARAQEARTRAVIDQKALKAPFGGVAGIPRIDVGQYLQPGTAVASFQDLSSMKVDFTVPEQRAGEIALGQEVRVGVTEADMLFKGRVIGKDPRVDPATRLVSVQALIEDNKDGAILPGQFLHVEVILPEQPDVMTLPQTAVITSLYGDYVYTVEQEERAGQQVQVVKQVFVKTGRRRGGALEILSGLNPGQQVVASGQNKLQAGSTVKIDNTIDVTKLDTTKLANGQ</sequence>
<comment type="similarity">
    <text evidence="1">Belongs to the membrane fusion protein (MFP) (TC 8.A.1) family.</text>
</comment>
<comment type="caution">
    <text evidence="4">The sequence shown here is derived from an EMBL/GenBank/DDBJ whole genome shotgun (WGS) entry which is preliminary data.</text>
</comment>
<evidence type="ECO:0000313" key="5">
    <source>
        <dbReference type="Proteomes" id="UP000620670"/>
    </source>
</evidence>
<dbReference type="Gene3D" id="1.10.287.470">
    <property type="entry name" value="Helix hairpin bin"/>
    <property type="match status" value="1"/>
</dbReference>
<dbReference type="PANTHER" id="PTHR30469:SF11">
    <property type="entry name" value="BLL4320 PROTEIN"/>
    <property type="match status" value="1"/>
</dbReference>
<keyword evidence="5" id="KW-1185">Reference proteome</keyword>
<evidence type="ECO:0000256" key="1">
    <source>
        <dbReference type="ARBA" id="ARBA00009477"/>
    </source>
</evidence>
<gene>
    <name evidence="4" type="ORF">JAO75_07760</name>
</gene>
<dbReference type="EMBL" id="JAELXT010000005">
    <property type="protein sequence ID" value="MBJ6125304.1"/>
    <property type="molecule type" value="Genomic_DNA"/>
</dbReference>
<feature type="domain" description="CusB-like beta-barrel" evidence="2">
    <location>
        <begin position="204"/>
        <end position="275"/>
    </location>
</feature>
<protein>
    <submittedName>
        <fullName evidence="4">Efflux RND transporter periplasmic adaptor subunit</fullName>
    </submittedName>
</protein>
<evidence type="ECO:0000259" key="3">
    <source>
        <dbReference type="Pfam" id="PF25989"/>
    </source>
</evidence>
<evidence type="ECO:0000259" key="2">
    <source>
        <dbReference type="Pfam" id="PF25954"/>
    </source>
</evidence>
<dbReference type="Gene3D" id="2.40.50.100">
    <property type="match status" value="1"/>
</dbReference>
<name>A0ABS0XZ16_9HYPH</name>
<dbReference type="InterPro" id="IPR058792">
    <property type="entry name" value="Beta-barrel_RND_2"/>
</dbReference>
<dbReference type="Gene3D" id="2.40.420.20">
    <property type="match status" value="1"/>
</dbReference>
<dbReference type="SUPFAM" id="SSF111369">
    <property type="entry name" value="HlyD-like secretion proteins"/>
    <property type="match status" value="1"/>
</dbReference>
<dbReference type="PANTHER" id="PTHR30469">
    <property type="entry name" value="MULTIDRUG RESISTANCE PROTEIN MDTA"/>
    <property type="match status" value="1"/>
</dbReference>
<dbReference type="NCBIfam" id="TIGR01730">
    <property type="entry name" value="RND_mfp"/>
    <property type="match status" value="1"/>
</dbReference>
<dbReference type="Pfam" id="PF25954">
    <property type="entry name" value="Beta-barrel_RND_2"/>
    <property type="match status" value="1"/>
</dbReference>
<dbReference type="RefSeq" id="WP_199048041.1">
    <property type="nucleotide sequence ID" value="NZ_JAELXT010000005.1"/>
</dbReference>
<dbReference type="InterPro" id="IPR006143">
    <property type="entry name" value="RND_pump_MFP"/>
</dbReference>
<accession>A0ABS0XZ16</accession>
<dbReference type="Proteomes" id="UP000620670">
    <property type="component" value="Unassembled WGS sequence"/>
</dbReference>
<organism evidence="4 5">
    <name type="scientific">Microvirga splendida</name>
    <dbReference type="NCBI Taxonomy" id="2795727"/>
    <lineage>
        <taxon>Bacteria</taxon>
        <taxon>Pseudomonadati</taxon>
        <taxon>Pseudomonadota</taxon>
        <taxon>Alphaproteobacteria</taxon>
        <taxon>Hyphomicrobiales</taxon>
        <taxon>Methylobacteriaceae</taxon>
        <taxon>Microvirga</taxon>
    </lineage>
</organism>
<dbReference type="Pfam" id="PF25989">
    <property type="entry name" value="YknX_C"/>
    <property type="match status" value="1"/>
</dbReference>
<dbReference type="Gene3D" id="2.40.30.170">
    <property type="match status" value="1"/>
</dbReference>
<feature type="domain" description="YknX-like C-terminal permuted SH3-like" evidence="3">
    <location>
        <begin position="283"/>
        <end position="359"/>
    </location>
</feature>
<reference evidence="5" key="1">
    <citation type="submission" date="2020-12" db="EMBL/GenBank/DDBJ databases">
        <title>Hymenobacter sp.</title>
        <authorList>
            <person name="Kim M.K."/>
        </authorList>
    </citation>
    <scope>NUCLEOTIDE SEQUENCE [LARGE SCALE GENOMIC DNA]</scope>
    <source>
        <strain evidence="5">BT325</strain>
    </source>
</reference>
<evidence type="ECO:0000313" key="4">
    <source>
        <dbReference type="EMBL" id="MBJ6125304.1"/>
    </source>
</evidence>